<dbReference type="NCBIfam" id="NF042931">
    <property type="entry name" value="SAG1386_EF1546"/>
    <property type="match status" value="1"/>
</dbReference>
<keyword evidence="5" id="KW-1185">Reference proteome</keyword>
<feature type="region of interest" description="Disordered" evidence="1">
    <location>
        <begin position="54"/>
        <end position="120"/>
    </location>
</feature>
<dbReference type="eggNOG" id="COG1388">
    <property type="taxonomic scope" value="Bacteria"/>
</dbReference>
<evidence type="ECO:0000313" key="4">
    <source>
        <dbReference type="EMBL" id="EFG54978.1"/>
    </source>
</evidence>
<dbReference type="InterPro" id="IPR049981">
    <property type="entry name" value="SPy_0802-like"/>
</dbReference>
<dbReference type="RefSeq" id="WP_006352541.1">
    <property type="nucleotide sequence ID" value="NZ_ADNY01000056.1"/>
</dbReference>
<keyword evidence="2" id="KW-0812">Transmembrane</keyword>
<sequence length="162" mass="17452">MDNNPKGPYKHYERPTEGRANEDEKSGGHWGIVISVLIIILAVLVPVVHKVASQHIQQTEQPTEVQKVKKTESSSENKTSKKSSSSSVKSKAKQSSKKSSETTKQSSSSNSSDSTPATYVVQDGDSLTSIAEKYGMSVDELAKLNNLSDTSNIAAGDTLKLK</sequence>
<dbReference type="EC" id="3.5.1.28" evidence="4"/>
<evidence type="ECO:0000313" key="5">
    <source>
        <dbReference type="Proteomes" id="UP000004069"/>
    </source>
</evidence>
<comment type="caution">
    <text evidence="4">The sequence shown here is derived from an EMBL/GenBank/DDBJ whole genome shotgun (WGS) entry which is preliminary data.</text>
</comment>
<reference evidence="4 5" key="1">
    <citation type="submission" date="2010-04" db="EMBL/GenBank/DDBJ databases">
        <authorList>
            <person name="Muzny D."/>
            <person name="Qin X."/>
            <person name="Deng J."/>
            <person name="Jiang H."/>
            <person name="Liu Y."/>
            <person name="Qu J."/>
            <person name="Song X.-Z."/>
            <person name="Zhang L."/>
            <person name="Thornton R."/>
            <person name="Coyle M."/>
            <person name="Francisco L."/>
            <person name="Jackson L."/>
            <person name="Javaid M."/>
            <person name="Korchina V."/>
            <person name="Kovar C."/>
            <person name="Mata R."/>
            <person name="Mathew T."/>
            <person name="Ngo R."/>
            <person name="Nguyen L."/>
            <person name="Nguyen N."/>
            <person name="Okwuonu G."/>
            <person name="Ongeri F."/>
            <person name="Pham C."/>
            <person name="Simmons D."/>
            <person name="Wilczek-Boney K."/>
            <person name="Hale W."/>
            <person name="Jakkamsetti A."/>
            <person name="Pham P."/>
            <person name="Ruth R."/>
            <person name="San Lucas F."/>
            <person name="Warren J."/>
            <person name="Zhang J."/>
            <person name="Zhao Z."/>
            <person name="Zhou C."/>
            <person name="Zhu D."/>
            <person name="Lee S."/>
            <person name="Bess C."/>
            <person name="Blankenburg K."/>
            <person name="Forbes L."/>
            <person name="Fu Q."/>
            <person name="Gubbala S."/>
            <person name="Hirani K."/>
            <person name="Jayaseelan J.C."/>
            <person name="Lara F."/>
            <person name="Munidasa M."/>
            <person name="Palculict T."/>
            <person name="Patil S."/>
            <person name="Pu L.-L."/>
            <person name="Saada N."/>
            <person name="Tang L."/>
            <person name="Weissenberger G."/>
            <person name="Zhu Y."/>
            <person name="Hemphill L."/>
            <person name="Shang Y."/>
            <person name="Youmans B."/>
            <person name="Ayvaz T."/>
            <person name="Ross M."/>
            <person name="Santibanez J."/>
            <person name="Aqrawi P."/>
            <person name="Gross S."/>
            <person name="Joshi V."/>
            <person name="Fowler G."/>
            <person name="Nazareth L."/>
            <person name="Reid J."/>
            <person name="Worley K."/>
            <person name="Petrosino J."/>
            <person name="Highlander S."/>
            <person name="Gibbs R."/>
        </authorList>
    </citation>
    <scope>NUCLEOTIDE SEQUENCE [LARGE SCALE GENOMIC DNA]</scope>
    <source>
        <strain evidence="4 5">DSM 11664</strain>
    </source>
</reference>
<dbReference type="CDD" id="cd00118">
    <property type="entry name" value="LysM"/>
    <property type="match status" value="1"/>
</dbReference>
<dbReference type="InterPro" id="IPR036779">
    <property type="entry name" value="LysM_dom_sf"/>
</dbReference>
<keyword evidence="4" id="KW-0378">Hydrolase</keyword>
<dbReference type="SUPFAM" id="SSF54106">
    <property type="entry name" value="LysM domain"/>
    <property type="match status" value="1"/>
</dbReference>
<name>D4YV31_9LACO</name>
<accession>D4YV31</accession>
<dbReference type="STRING" id="83683.B1745_03710"/>
<keyword evidence="2" id="KW-1133">Transmembrane helix</keyword>
<evidence type="ECO:0000256" key="1">
    <source>
        <dbReference type="SAM" id="MobiDB-lite"/>
    </source>
</evidence>
<gene>
    <name evidence="4" type="primary">amiD3</name>
    <name evidence="4" type="ORF">HMPREF0493_1392</name>
</gene>
<feature type="compositionally biased region" description="Basic and acidic residues" evidence="1">
    <location>
        <begin position="10"/>
        <end position="26"/>
    </location>
</feature>
<dbReference type="Pfam" id="PF01476">
    <property type="entry name" value="LysM"/>
    <property type="match status" value="1"/>
</dbReference>
<dbReference type="PANTHER" id="PTHR33734">
    <property type="entry name" value="LYSM DOMAIN-CONTAINING GPI-ANCHORED PROTEIN 2"/>
    <property type="match status" value="1"/>
</dbReference>
<feature type="compositionally biased region" description="Basic and acidic residues" evidence="1">
    <location>
        <begin position="66"/>
        <end position="79"/>
    </location>
</feature>
<dbReference type="SMART" id="SM00257">
    <property type="entry name" value="LysM"/>
    <property type="match status" value="1"/>
</dbReference>
<proteinExistence type="predicted"/>
<dbReference type="AlphaFoldDB" id="D4YV31"/>
<feature type="compositionally biased region" description="Low complexity" evidence="1">
    <location>
        <begin position="80"/>
        <end position="89"/>
    </location>
</feature>
<dbReference type="PROSITE" id="PS51782">
    <property type="entry name" value="LYSM"/>
    <property type="match status" value="1"/>
</dbReference>
<evidence type="ECO:0000256" key="2">
    <source>
        <dbReference type="SAM" id="Phobius"/>
    </source>
</evidence>
<dbReference type="GO" id="GO:0008745">
    <property type="term" value="F:N-acetylmuramoyl-L-alanine amidase activity"/>
    <property type="evidence" value="ECO:0007669"/>
    <property type="project" value="UniProtKB-EC"/>
</dbReference>
<dbReference type="Gene3D" id="3.10.350.10">
    <property type="entry name" value="LysM domain"/>
    <property type="match status" value="1"/>
</dbReference>
<dbReference type="CAZy" id="CBM50">
    <property type="family name" value="Carbohydrate-Binding Module Family 50"/>
</dbReference>
<feature type="transmembrane region" description="Helical" evidence="2">
    <location>
        <begin position="28"/>
        <end position="48"/>
    </location>
</feature>
<dbReference type="InterPro" id="IPR018392">
    <property type="entry name" value="LysM"/>
</dbReference>
<feature type="domain" description="LysM" evidence="3">
    <location>
        <begin position="117"/>
        <end position="161"/>
    </location>
</feature>
<feature type="region of interest" description="Disordered" evidence="1">
    <location>
        <begin position="1"/>
        <end position="26"/>
    </location>
</feature>
<organism evidence="4 5">
    <name type="scientific">Lactobacillus amylolyticus DSM 11664</name>
    <dbReference type="NCBI Taxonomy" id="585524"/>
    <lineage>
        <taxon>Bacteria</taxon>
        <taxon>Bacillati</taxon>
        <taxon>Bacillota</taxon>
        <taxon>Bacilli</taxon>
        <taxon>Lactobacillales</taxon>
        <taxon>Lactobacillaceae</taxon>
        <taxon>Lactobacillus</taxon>
    </lineage>
</organism>
<dbReference type="PANTHER" id="PTHR33734:SF22">
    <property type="entry name" value="MEMBRANE-BOUND LYTIC MUREIN TRANSGLYCOSYLASE D"/>
    <property type="match status" value="1"/>
</dbReference>
<dbReference type="EMBL" id="ADNY01000056">
    <property type="protein sequence ID" value="EFG54978.1"/>
    <property type="molecule type" value="Genomic_DNA"/>
</dbReference>
<feature type="compositionally biased region" description="Polar residues" evidence="1">
    <location>
        <begin position="54"/>
        <end position="64"/>
    </location>
</feature>
<dbReference type="OrthoDB" id="2329571at2"/>
<dbReference type="Proteomes" id="UP000004069">
    <property type="component" value="Unassembled WGS sequence"/>
</dbReference>
<keyword evidence="2" id="KW-0472">Membrane</keyword>
<evidence type="ECO:0000259" key="3">
    <source>
        <dbReference type="PROSITE" id="PS51782"/>
    </source>
</evidence>
<feature type="compositionally biased region" description="Low complexity" evidence="1">
    <location>
        <begin position="102"/>
        <end position="115"/>
    </location>
</feature>
<protein>
    <submittedName>
        <fullName evidence="4">LysM domain protein</fullName>
        <ecNumber evidence="4">3.5.1.28</ecNumber>
    </submittedName>
</protein>
<dbReference type="PATRIC" id="fig|585524.9.peg.1236"/>